<dbReference type="Gene3D" id="3.40.50.300">
    <property type="entry name" value="P-loop containing nucleotide triphosphate hydrolases"/>
    <property type="match status" value="2"/>
</dbReference>
<feature type="domain" description="Cytoplasmic dynein 2 heavy chain 1 AAA+ ATPase" evidence="3">
    <location>
        <begin position="831"/>
        <end position="909"/>
    </location>
</feature>
<dbReference type="Gene3D" id="1.20.140.100">
    <property type="entry name" value="Dynein heavy chain, N-terminal domain 2"/>
    <property type="match status" value="1"/>
</dbReference>
<feature type="domain" description="Dynein heavy chain linker" evidence="1">
    <location>
        <begin position="3"/>
        <end position="337"/>
    </location>
</feature>
<dbReference type="PANTHER" id="PTHR45703:SF22">
    <property type="entry name" value="DYNEIN CYTOPLASMIC 2 HEAVY CHAIN 1"/>
    <property type="match status" value="1"/>
</dbReference>
<organism evidence="4 5">
    <name type="scientific">Zophobas morio</name>
    <dbReference type="NCBI Taxonomy" id="2755281"/>
    <lineage>
        <taxon>Eukaryota</taxon>
        <taxon>Metazoa</taxon>
        <taxon>Ecdysozoa</taxon>
        <taxon>Arthropoda</taxon>
        <taxon>Hexapoda</taxon>
        <taxon>Insecta</taxon>
        <taxon>Pterygota</taxon>
        <taxon>Neoptera</taxon>
        <taxon>Endopterygota</taxon>
        <taxon>Coleoptera</taxon>
        <taxon>Polyphaga</taxon>
        <taxon>Cucujiformia</taxon>
        <taxon>Tenebrionidae</taxon>
        <taxon>Zophobas</taxon>
    </lineage>
</organism>
<reference evidence="4" key="1">
    <citation type="journal article" date="2023" name="G3 (Bethesda)">
        <title>Whole genome assemblies of Zophobas morio and Tenebrio molitor.</title>
        <authorList>
            <person name="Kaur S."/>
            <person name="Stinson S.A."/>
            <person name="diCenzo G.C."/>
        </authorList>
    </citation>
    <scope>NUCLEOTIDE SEQUENCE</scope>
    <source>
        <strain evidence="4">QUZm001</strain>
    </source>
</reference>
<dbReference type="InterPro" id="IPR026983">
    <property type="entry name" value="DHC"/>
</dbReference>
<dbReference type="Proteomes" id="UP001168821">
    <property type="component" value="Unassembled WGS sequence"/>
</dbReference>
<dbReference type="GO" id="GO:0030286">
    <property type="term" value="C:dynein complex"/>
    <property type="evidence" value="ECO:0007669"/>
    <property type="project" value="InterPro"/>
</dbReference>
<dbReference type="InterPro" id="IPR027417">
    <property type="entry name" value="P-loop_NTPase"/>
</dbReference>
<dbReference type="InterPro" id="IPR013602">
    <property type="entry name" value="Dynein_heavy_linker"/>
</dbReference>
<evidence type="ECO:0000259" key="2">
    <source>
        <dbReference type="Pfam" id="PF12774"/>
    </source>
</evidence>
<dbReference type="InterPro" id="IPR042222">
    <property type="entry name" value="Dynein_2_N"/>
</dbReference>
<dbReference type="Gene3D" id="3.20.180.20">
    <property type="entry name" value="Dynein heavy chain, N-terminal domain 2"/>
    <property type="match status" value="1"/>
</dbReference>
<evidence type="ECO:0000313" key="4">
    <source>
        <dbReference type="EMBL" id="KAJ3658120.1"/>
    </source>
</evidence>
<dbReference type="GO" id="GO:0007018">
    <property type="term" value="P:microtubule-based movement"/>
    <property type="evidence" value="ECO:0007669"/>
    <property type="project" value="InterPro"/>
</dbReference>
<dbReference type="EMBL" id="JALNTZ010000003">
    <property type="protein sequence ID" value="KAJ3658120.1"/>
    <property type="molecule type" value="Genomic_DNA"/>
</dbReference>
<dbReference type="GO" id="GO:0051959">
    <property type="term" value="F:dynein light intermediate chain binding"/>
    <property type="evidence" value="ECO:0007669"/>
    <property type="project" value="InterPro"/>
</dbReference>
<sequence>MRILQEIHQFEGIVGCLKYVKGDDFTDKHWMDVFSLLQVPLKPLDDLKFKNFLDVSDKLTSSVKELQAICKKAAIEIVVRQVLAELDQWDVQARFILTVHTNSRGKNVKLGKDFKEILSNIGDNQSLLQSVKNSADYESFSERASLWENKLTVLDQNLSLLAQIQRKWVYLEPIFGSGTLIQEKSRFDKIVKDFHHVLIFIENDPRVSSLCRYPNLSVILKNLQDQLNRCQKSLDNFLMEKRNKFPRFLFLGDDDLLEVVGQSSEEQVIQAHLKKLFAGINTIQLNDDGSKTIAMCSLQVEVVPLANPININRPVEDWLNSLVKEMQSTLKELLVECLSEGQNADPLKYPSQILCLADNITFTLKVEQAVANMTLPPLLAYYKAQLTHYSSLELSAGEETSFASMNLSKNDDNNTLELKLKALLLDTIHHIDVLGELLDVSVTKVTDWVWQKQLRFYSNSTGEVTVKMANAQIDYAYEYLGNSSNLVRTPLTDRYFLTLTQGMHLGMDGNPYGPAGTGKTESVKALGGLLGRQVLVFNCDEGIDAASMGRILSGLVRSGAWDCFDEFNRLDESTLSAQLFRPVVMTHPDHEQIARTLIHCDGYANADIIGKKLIEIFDSSSKLLSKQQHYDWGLRAKNHSNCVKFDGLIKDVFKDVVVEDMGNEILVKALEESCQELTLAVNQRPIDKCLELYEQLKQRMGVAIVGPPSSGKTSVRNLLSQALHKMRKTLKQHVFNPKSMQKTELLGQIDLDTRQWCDGVLTLYSLQVTSEPSDTWSWIVCDGNIDPEWVEALNSVLDDNRLLSLPSGWRSRFTCHDLKMGIVLLSEEDLDLNSYINNYVKTQSEEFETLLGSYINDYFLKSVQWICNEGEIGISCSKITVAKTRLSQLFEVGSKSQFAVSLINGLGQQGTKRNQFF</sequence>
<dbReference type="Pfam" id="PF12774">
    <property type="entry name" value="AAA_6"/>
    <property type="match status" value="3"/>
</dbReference>
<name>A0AA38IM51_9CUCU</name>
<dbReference type="SUPFAM" id="SSF52540">
    <property type="entry name" value="P-loop containing nucleoside triphosphate hydrolases"/>
    <property type="match status" value="2"/>
</dbReference>
<feature type="domain" description="Dynein heavy chain hydrolytic ATP-binding dynein motor region" evidence="2">
    <location>
        <begin position="578"/>
        <end position="636"/>
    </location>
</feature>
<evidence type="ECO:0008006" key="6">
    <source>
        <dbReference type="Google" id="ProtNLM"/>
    </source>
</evidence>
<dbReference type="Gene3D" id="1.20.58.1120">
    <property type="match status" value="1"/>
</dbReference>
<dbReference type="Pfam" id="PF08393">
    <property type="entry name" value="DHC_N2"/>
    <property type="match status" value="1"/>
</dbReference>
<accession>A0AA38IM51</accession>
<feature type="domain" description="Dynein heavy chain hydrolytic ATP-binding dynein motor region" evidence="2">
    <location>
        <begin position="642"/>
        <end position="713"/>
    </location>
</feature>
<proteinExistence type="predicted"/>
<keyword evidence="5" id="KW-1185">Reference proteome</keyword>
<gene>
    <name evidence="4" type="ORF">Zmor_009878</name>
</gene>
<dbReference type="PANTHER" id="PTHR45703">
    <property type="entry name" value="DYNEIN HEAVY CHAIN"/>
    <property type="match status" value="1"/>
</dbReference>
<dbReference type="InterPro" id="IPR042228">
    <property type="entry name" value="Dynein_linker_3"/>
</dbReference>
<dbReference type="FunFam" id="3.20.180.20:FF:000002">
    <property type="entry name" value="Cytoplasmic dynein heavy chain 1"/>
    <property type="match status" value="1"/>
</dbReference>
<evidence type="ECO:0000313" key="5">
    <source>
        <dbReference type="Proteomes" id="UP001168821"/>
    </source>
</evidence>
<protein>
    <recommendedName>
        <fullName evidence="6">Cytoplasmic dynein 2 heavy chain 1</fullName>
    </recommendedName>
</protein>
<dbReference type="InterPro" id="IPR043157">
    <property type="entry name" value="Dynein_AAA1S"/>
</dbReference>
<dbReference type="Gene3D" id="1.10.8.710">
    <property type="match status" value="1"/>
</dbReference>
<dbReference type="GO" id="GO:0045505">
    <property type="term" value="F:dynein intermediate chain binding"/>
    <property type="evidence" value="ECO:0007669"/>
    <property type="project" value="InterPro"/>
</dbReference>
<dbReference type="InterPro" id="IPR035699">
    <property type="entry name" value="AAA_6"/>
</dbReference>
<evidence type="ECO:0000259" key="1">
    <source>
        <dbReference type="Pfam" id="PF08393"/>
    </source>
</evidence>
<dbReference type="Pfam" id="PF21264">
    <property type="entry name" value="DYNC2H1_AAA_dom"/>
    <property type="match status" value="1"/>
</dbReference>
<evidence type="ECO:0000259" key="3">
    <source>
        <dbReference type="Pfam" id="PF21264"/>
    </source>
</evidence>
<feature type="domain" description="Dynein heavy chain hydrolytic ATP-binding dynein motor region" evidence="2">
    <location>
        <begin position="475"/>
        <end position="577"/>
    </location>
</feature>
<dbReference type="AlphaFoldDB" id="A0AA38IM51"/>
<comment type="caution">
    <text evidence="4">The sequence shown here is derived from an EMBL/GenBank/DDBJ whole genome shotgun (WGS) entry which is preliminary data.</text>
</comment>
<dbReference type="GO" id="GO:0005524">
    <property type="term" value="F:ATP binding"/>
    <property type="evidence" value="ECO:0007669"/>
    <property type="project" value="InterPro"/>
</dbReference>
<dbReference type="InterPro" id="IPR049400">
    <property type="entry name" value="DYNC2H1_AAA_dom"/>
</dbReference>